<comment type="caution">
    <text evidence="1">The sequence shown here is derived from an EMBL/GenBank/DDBJ whole genome shotgun (WGS) entry which is preliminary data.</text>
</comment>
<dbReference type="EMBL" id="CM023470">
    <property type="protein sequence ID" value="KAH7980170.1"/>
    <property type="molecule type" value="Genomic_DNA"/>
</dbReference>
<evidence type="ECO:0000313" key="1">
    <source>
        <dbReference type="EMBL" id="KAH7980170.1"/>
    </source>
</evidence>
<proteinExistence type="predicted"/>
<dbReference type="Proteomes" id="UP000821865">
    <property type="component" value="Chromosome 1"/>
</dbReference>
<organism evidence="1 2">
    <name type="scientific">Dermacentor silvarum</name>
    <name type="common">Tick</name>
    <dbReference type="NCBI Taxonomy" id="543639"/>
    <lineage>
        <taxon>Eukaryota</taxon>
        <taxon>Metazoa</taxon>
        <taxon>Ecdysozoa</taxon>
        <taxon>Arthropoda</taxon>
        <taxon>Chelicerata</taxon>
        <taxon>Arachnida</taxon>
        <taxon>Acari</taxon>
        <taxon>Parasitiformes</taxon>
        <taxon>Ixodida</taxon>
        <taxon>Ixodoidea</taxon>
        <taxon>Ixodidae</taxon>
        <taxon>Rhipicephalinae</taxon>
        <taxon>Dermacentor</taxon>
    </lineage>
</organism>
<sequence>MTEVVEMAKLVGMQKFIVSLPKGYETEIGEQGCQLSEGQRQRLAITRAMVKTPRILLLDNATGALDVASETHLLRTLAKGKHEDLVAKKGFYFQLMLSQLTENEDAEVPAPPPESCPPASTQDEDGEGERLRRCRNSLLLESISPFDHKCSRLADDFIKEDVELLSARNMLQKARPDCSWFFLVSLASIVVGASLPVFAVFYSETFNTFTLVGQDMQDTAFFWSMMFLVLAAARGLGHFFGTLGVGIAGENLTFRLRVLCWPTYCGNTWAGYCLAVMFTALITLGMSLALAFAFGWKLAPVAIVPILALAGGLQLRVEKASQRRDAHLMTHAIEGNLLRDVRECNPFEDMMRHPMRWTEIAVRLSAARAKVFSARTVHDRADFLLTQYADKDSKSLCTLLLQLCVAQIDRR</sequence>
<protein>
    <submittedName>
        <fullName evidence="1">Uncharacterized protein</fullName>
    </submittedName>
</protein>
<gene>
    <name evidence="1" type="ORF">HPB49_013596</name>
</gene>
<keyword evidence="2" id="KW-1185">Reference proteome</keyword>
<accession>A0ACB8E0L3</accession>
<evidence type="ECO:0000313" key="2">
    <source>
        <dbReference type="Proteomes" id="UP000821865"/>
    </source>
</evidence>
<name>A0ACB8E0L3_DERSI</name>
<reference evidence="1" key="1">
    <citation type="submission" date="2020-05" db="EMBL/GenBank/DDBJ databases">
        <title>Large-scale comparative analyses of tick genomes elucidate their genetic diversity and vector capacities.</title>
        <authorList>
            <person name="Jia N."/>
            <person name="Wang J."/>
            <person name="Shi W."/>
            <person name="Du L."/>
            <person name="Sun Y."/>
            <person name="Zhan W."/>
            <person name="Jiang J."/>
            <person name="Wang Q."/>
            <person name="Zhang B."/>
            <person name="Ji P."/>
            <person name="Sakyi L.B."/>
            <person name="Cui X."/>
            <person name="Yuan T."/>
            <person name="Jiang B."/>
            <person name="Yang W."/>
            <person name="Lam T.T.-Y."/>
            <person name="Chang Q."/>
            <person name="Ding S."/>
            <person name="Wang X."/>
            <person name="Zhu J."/>
            <person name="Ruan X."/>
            <person name="Zhao L."/>
            <person name="Wei J."/>
            <person name="Que T."/>
            <person name="Du C."/>
            <person name="Cheng J."/>
            <person name="Dai P."/>
            <person name="Han X."/>
            <person name="Huang E."/>
            <person name="Gao Y."/>
            <person name="Liu J."/>
            <person name="Shao H."/>
            <person name="Ye R."/>
            <person name="Li L."/>
            <person name="Wei W."/>
            <person name="Wang X."/>
            <person name="Wang C."/>
            <person name="Yang T."/>
            <person name="Huo Q."/>
            <person name="Li W."/>
            <person name="Guo W."/>
            <person name="Chen H."/>
            <person name="Zhou L."/>
            <person name="Ni X."/>
            <person name="Tian J."/>
            <person name="Zhou Y."/>
            <person name="Sheng Y."/>
            <person name="Liu T."/>
            <person name="Pan Y."/>
            <person name="Xia L."/>
            <person name="Li J."/>
            <person name="Zhao F."/>
            <person name="Cao W."/>
        </authorList>
    </citation>
    <scope>NUCLEOTIDE SEQUENCE</scope>
    <source>
        <strain evidence="1">Dsil-2018</strain>
    </source>
</reference>